<dbReference type="Proteomes" id="UP001251528">
    <property type="component" value="Unassembled WGS sequence"/>
</dbReference>
<keyword evidence="2" id="KW-0812">Transmembrane</keyword>
<comment type="caution">
    <text evidence="3">The sequence shown here is derived from an EMBL/GenBank/DDBJ whole genome shotgun (WGS) entry which is preliminary data.</text>
</comment>
<evidence type="ECO:0000256" key="2">
    <source>
        <dbReference type="SAM" id="Phobius"/>
    </source>
</evidence>
<reference evidence="3" key="1">
    <citation type="submission" date="2023-06" db="EMBL/GenBank/DDBJ databases">
        <title>Conoideocrella luteorostrata (Hypocreales: Clavicipitaceae), a potential biocontrol fungus for elongate hemlock scale in United States Christmas tree production areas.</title>
        <authorList>
            <person name="Barrett H."/>
            <person name="Lovett B."/>
            <person name="Macias A.M."/>
            <person name="Stajich J.E."/>
            <person name="Kasson M.T."/>
        </authorList>
    </citation>
    <scope>NUCLEOTIDE SEQUENCE</scope>
    <source>
        <strain evidence="3">ARSEF 14590</strain>
    </source>
</reference>
<keyword evidence="2" id="KW-0472">Membrane</keyword>
<feature type="transmembrane region" description="Helical" evidence="2">
    <location>
        <begin position="178"/>
        <end position="198"/>
    </location>
</feature>
<name>A0AAJ0CZF6_9HYPO</name>
<dbReference type="AlphaFoldDB" id="A0AAJ0CZF6"/>
<feature type="region of interest" description="Disordered" evidence="1">
    <location>
        <begin position="1"/>
        <end position="50"/>
    </location>
</feature>
<feature type="compositionally biased region" description="Basic residues" evidence="1">
    <location>
        <begin position="537"/>
        <end position="547"/>
    </location>
</feature>
<sequence length="547" mass="60575">MRVRADTEDSGLAESTYELIVPADAESHDEHYSESISESAGSLDLHRSDDVHSLADTEQIYDDESLVDEDVEQLSQSMAQEQAVDVHNGDHESLQHQSDGTESEEEAQSRCSLEYTQHSLKTPSILTPEASKIIEMPLEDAIKPGPRRNTLRCLVADAADAAWDGTSRAWDYASGATSVALPGVLFAAAFTLLITLLYPSPVDFNKDAMPAAPSVITATTSVVVHTGRTTPTTPPLQPTTSAKGMGLIPLNEKASDEWLFGAKKPDLQFAPLRQGAILVHVAPNVKRAWLKKEDCVTITATRATEGVKMEFAAADDGFLVKFPKRETYGVVKLLVRTTCRPFVTKAVKVHFGKGILEEAYEMTKNIASDLSGLVPVAAHEAERCLVEARKSFVVVSDTVASSVLTVSDSLLCRLKRSTNEIHRRLRNHPSMLVEYAQQVPSSILENIVLIRRQISEPLSSVPDMKREIQDGILDAQLFFVTTQISAKMWWLKVTGRQVEHDEYGQKAKEFVVNMRNEGRNRIRGLPPHHESSNTFHKWPKRSRRKSS</sequence>
<dbReference type="EMBL" id="JASWJB010000019">
    <property type="protein sequence ID" value="KAK2612173.1"/>
    <property type="molecule type" value="Genomic_DNA"/>
</dbReference>
<feature type="region of interest" description="Disordered" evidence="1">
    <location>
        <begin position="72"/>
        <end position="111"/>
    </location>
</feature>
<proteinExistence type="predicted"/>
<protein>
    <submittedName>
        <fullName evidence="3">Uncharacterized protein</fullName>
    </submittedName>
</protein>
<keyword evidence="2" id="KW-1133">Transmembrane helix</keyword>
<feature type="region of interest" description="Disordered" evidence="1">
    <location>
        <begin position="520"/>
        <end position="547"/>
    </location>
</feature>
<accession>A0AAJ0CZF6</accession>
<keyword evidence="4" id="KW-1185">Reference proteome</keyword>
<organism evidence="3 4">
    <name type="scientific">Conoideocrella luteorostrata</name>
    <dbReference type="NCBI Taxonomy" id="1105319"/>
    <lineage>
        <taxon>Eukaryota</taxon>
        <taxon>Fungi</taxon>
        <taxon>Dikarya</taxon>
        <taxon>Ascomycota</taxon>
        <taxon>Pezizomycotina</taxon>
        <taxon>Sordariomycetes</taxon>
        <taxon>Hypocreomycetidae</taxon>
        <taxon>Hypocreales</taxon>
        <taxon>Clavicipitaceae</taxon>
        <taxon>Conoideocrella</taxon>
    </lineage>
</organism>
<evidence type="ECO:0000256" key="1">
    <source>
        <dbReference type="SAM" id="MobiDB-lite"/>
    </source>
</evidence>
<evidence type="ECO:0000313" key="3">
    <source>
        <dbReference type="EMBL" id="KAK2612173.1"/>
    </source>
</evidence>
<gene>
    <name evidence="3" type="ORF">QQS21_001749</name>
</gene>
<evidence type="ECO:0000313" key="4">
    <source>
        <dbReference type="Proteomes" id="UP001251528"/>
    </source>
</evidence>